<accession>A0A224YBW1</accession>
<feature type="chain" id="PRO_5012036314" evidence="1">
    <location>
        <begin position="21"/>
        <end position="205"/>
    </location>
</feature>
<name>A0A224YBW1_9ACAR</name>
<feature type="signal peptide" evidence="1">
    <location>
        <begin position="1"/>
        <end position="20"/>
    </location>
</feature>
<organism evidence="2">
    <name type="scientific">Rhipicephalus zambeziensis</name>
    <dbReference type="NCBI Taxonomy" id="60191"/>
    <lineage>
        <taxon>Eukaryota</taxon>
        <taxon>Metazoa</taxon>
        <taxon>Ecdysozoa</taxon>
        <taxon>Arthropoda</taxon>
        <taxon>Chelicerata</taxon>
        <taxon>Arachnida</taxon>
        <taxon>Acari</taxon>
        <taxon>Parasitiformes</taxon>
        <taxon>Ixodida</taxon>
        <taxon>Ixodoidea</taxon>
        <taxon>Ixodidae</taxon>
        <taxon>Rhipicephalinae</taxon>
        <taxon>Rhipicephalus</taxon>
        <taxon>Rhipicephalus</taxon>
    </lineage>
</organism>
<reference evidence="2" key="1">
    <citation type="journal article" date="2017" name="Parasit. Vectors">
        <title>Sialotranscriptomics of Rhipicephalus zambeziensis reveals intricate expression profiles of secretory proteins and suggests tight temporal transcriptional regulation during blood-feeding.</title>
        <authorList>
            <person name="de Castro M.H."/>
            <person name="de Klerk D."/>
            <person name="Pienaar R."/>
            <person name="Rees D.J.G."/>
            <person name="Mans B.J."/>
        </authorList>
    </citation>
    <scope>NUCLEOTIDE SEQUENCE</scope>
    <source>
        <tissue evidence="2">Salivary glands</tissue>
    </source>
</reference>
<proteinExistence type="predicted"/>
<dbReference type="AlphaFoldDB" id="A0A224YBW1"/>
<protein>
    <submittedName>
        <fullName evidence="2">Lipocalin</fullName>
    </submittedName>
</protein>
<evidence type="ECO:0000256" key="1">
    <source>
        <dbReference type="SAM" id="SignalP"/>
    </source>
</evidence>
<keyword evidence="1" id="KW-0732">Signal</keyword>
<evidence type="ECO:0000313" key="2">
    <source>
        <dbReference type="EMBL" id="MAA15196.1"/>
    </source>
</evidence>
<sequence>MTQPCAVGAVFLLLMTTVQARGETPSSQEDIVQFWNTSDLIWTTYTTSWEAQQCKADQKVNITERNITFYRAHIEDGRWYRREYNGTFRHYYNKNDTSYDAVRIQSRDRRRREKAREILHYQSKNSSCAVFWTLTSNGYQFTAAYDLRIKDSYIKKGFSNESECWEQFVKVKRGRRVHQTYYENCQPASVEIRMGMRSPSIQGRK</sequence>
<dbReference type="EMBL" id="GFPF01004050">
    <property type="protein sequence ID" value="MAA15196.1"/>
    <property type="molecule type" value="Transcribed_RNA"/>
</dbReference>